<reference evidence="2" key="1">
    <citation type="submission" date="2016-10" db="EMBL/GenBank/DDBJ databases">
        <authorList>
            <person name="Varghese N."/>
            <person name="Submissions S."/>
        </authorList>
    </citation>
    <scope>NUCLEOTIDE SEQUENCE [LARGE SCALE GENOMIC DNA]</scope>
    <source>
        <strain evidence="2">DSM 45459</strain>
    </source>
</reference>
<dbReference type="EMBL" id="FNKO01000002">
    <property type="protein sequence ID" value="SDR16024.1"/>
    <property type="molecule type" value="Genomic_DNA"/>
</dbReference>
<dbReference type="OrthoDB" id="4299760at2"/>
<dbReference type="Proteomes" id="UP000199301">
    <property type="component" value="Unassembled WGS sequence"/>
</dbReference>
<gene>
    <name evidence="1" type="ORF">SAMN04489718_3838</name>
</gene>
<sequence length="205" mass="23553">MSTVRPVRTDRARARGGPLCDRQYARTAPIVVELDVGILDWLTGTERPDGNVPPRSPQEVHQALVGVNRPDASFLVRDGSPEGVDLVSEWRVMNPAWYEHFRTFSQREFYSVLMRLDPGKCEVRSTDRTWTVDWTRGYPELVHGLEYERGPQKKREASWTLERDENGKLRAYRQATFSSEDLKAPLREAVLAHGWTWRGVAFGKL</sequence>
<protein>
    <submittedName>
        <fullName evidence="1">Uncharacterized protein</fullName>
    </submittedName>
</protein>
<dbReference type="RefSeq" id="WP_092526365.1">
    <property type="nucleotide sequence ID" value="NZ_FNKO01000002.1"/>
</dbReference>
<evidence type="ECO:0000313" key="2">
    <source>
        <dbReference type="Proteomes" id="UP000199301"/>
    </source>
</evidence>
<dbReference type="AlphaFoldDB" id="A0A1H1GS36"/>
<organism evidence="1 2">
    <name type="scientific">Actinopolyspora saharensis</name>
    <dbReference type="NCBI Taxonomy" id="995062"/>
    <lineage>
        <taxon>Bacteria</taxon>
        <taxon>Bacillati</taxon>
        <taxon>Actinomycetota</taxon>
        <taxon>Actinomycetes</taxon>
        <taxon>Actinopolysporales</taxon>
        <taxon>Actinopolysporaceae</taxon>
        <taxon>Actinopolyspora</taxon>
    </lineage>
</organism>
<evidence type="ECO:0000313" key="1">
    <source>
        <dbReference type="EMBL" id="SDR16024.1"/>
    </source>
</evidence>
<name>A0A1H1GS36_9ACTN</name>
<keyword evidence="2" id="KW-1185">Reference proteome</keyword>
<proteinExistence type="predicted"/>
<accession>A0A1H1GS36</accession>